<dbReference type="Gene3D" id="2.40.50.40">
    <property type="match status" value="1"/>
</dbReference>
<comment type="subcellular location">
    <subcellularLocation>
        <location evidence="4">Secreted</location>
    </subcellularLocation>
</comment>
<evidence type="ECO:0000259" key="5">
    <source>
        <dbReference type="SMART" id="SM00199"/>
    </source>
</evidence>
<dbReference type="Pfam" id="PF00048">
    <property type="entry name" value="IL8"/>
    <property type="match status" value="1"/>
</dbReference>
<evidence type="ECO:0000256" key="1">
    <source>
        <dbReference type="ARBA" id="ARBA00010868"/>
    </source>
</evidence>
<dbReference type="PROSITE" id="PS00472">
    <property type="entry name" value="SMALL_CYTOKINES_CC"/>
    <property type="match status" value="1"/>
</dbReference>
<dbReference type="GeneTree" id="ENSGT00940000174695"/>
<name>A0A3B4YY09_SERLL</name>
<evidence type="ECO:0000256" key="4">
    <source>
        <dbReference type="RuleBase" id="RU361150"/>
    </source>
</evidence>
<evidence type="ECO:0000313" key="7">
    <source>
        <dbReference type="Proteomes" id="UP000261360"/>
    </source>
</evidence>
<proteinExistence type="inferred from homology"/>
<evidence type="ECO:0000256" key="2">
    <source>
        <dbReference type="ARBA" id="ARBA00022514"/>
    </source>
</evidence>
<organism evidence="6 7">
    <name type="scientific">Seriola lalandi dorsalis</name>
    <dbReference type="NCBI Taxonomy" id="1841481"/>
    <lineage>
        <taxon>Eukaryota</taxon>
        <taxon>Metazoa</taxon>
        <taxon>Chordata</taxon>
        <taxon>Craniata</taxon>
        <taxon>Vertebrata</taxon>
        <taxon>Euteleostomi</taxon>
        <taxon>Actinopterygii</taxon>
        <taxon>Neopterygii</taxon>
        <taxon>Teleostei</taxon>
        <taxon>Neoteleostei</taxon>
        <taxon>Acanthomorphata</taxon>
        <taxon>Carangaria</taxon>
        <taxon>Carangiformes</taxon>
        <taxon>Carangidae</taxon>
        <taxon>Seriola</taxon>
    </lineage>
</organism>
<feature type="domain" description="Chemokine interleukin-8-like" evidence="5">
    <location>
        <begin position="31"/>
        <end position="89"/>
    </location>
</feature>
<keyword evidence="4" id="KW-0732">Signal</keyword>
<accession>A0A3B4YY09</accession>
<dbReference type="InterPro" id="IPR000827">
    <property type="entry name" value="Chemokine_CC_CS"/>
</dbReference>
<keyword evidence="7" id="KW-1185">Reference proteome</keyword>
<dbReference type="InterPro" id="IPR036048">
    <property type="entry name" value="Interleukin_8-like_sf"/>
</dbReference>
<dbReference type="SMART" id="SM00199">
    <property type="entry name" value="SCY"/>
    <property type="match status" value="1"/>
</dbReference>
<comment type="similarity">
    <text evidence="1 4">Belongs to the intercrine beta (chemokine CC) family.</text>
</comment>
<evidence type="ECO:0000313" key="6">
    <source>
        <dbReference type="Ensembl" id="ENSSLDP00000033333.1"/>
    </source>
</evidence>
<sequence>MMMMKNPVVLVACTLLFSSLAVLASLNSFGPDKCCFDFFSKPLPKKKVVSYKYTDKLCPMEGVLFTMSSEREICADPSVVWVKNIIEAKEKALARKAEMYSKCPTALVSLMTDG</sequence>
<keyword evidence="2 4" id="KW-0202">Cytokine</keyword>
<reference evidence="6" key="2">
    <citation type="submission" date="2025-09" db="UniProtKB">
        <authorList>
            <consortium name="Ensembl"/>
        </authorList>
    </citation>
    <scope>IDENTIFICATION</scope>
</reference>
<evidence type="ECO:0000256" key="3">
    <source>
        <dbReference type="ARBA" id="ARBA00023157"/>
    </source>
</evidence>
<feature type="chain" id="PRO_5017103363" description="C-C motif chemokine" evidence="4">
    <location>
        <begin position="25"/>
        <end position="114"/>
    </location>
</feature>
<dbReference type="CDD" id="cd00272">
    <property type="entry name" value="Chemokine_CC"/>
    <property type="match status" value="1"/>
</dbReference>
<dbReference type="Proteomes" id="UP000261360">
    <property type="component" value="Unplaced"/>
</dbReference>
<dbReference type="Ensembl" id="ENSSLDT00000034260.1">
    <property type="protein sequence ID" value="ENSSLDP00000033333.1"/>
    <property type="gene ID" value="ENSSLDG00000025511.1"/>
</dbReference>
<dbReference type="AlphaFoldDB" id="A0A3B4YY09"/>
<dbReference type="InterPro" id="IPR001811">
    <property type="entry name" value="Chemokine_IL8-like_dom"/>
</dbReference>
<feature type="signal peptide" evidence="4">
    <location>
        <begin position="1"/>
        <end position="24"/>
    </location>
</feature>
<protein>
    <recommendedName>
        <fullName evidence="4">C-C motif chemokine</fullName>
    </recommendedName>
</protein>
<dbReference type="GO" id="GO:0005615">
    <property type="term" value="C:extracellular space"/>
    <property type="evidence" value="ECO:0007669"/>
    <property type="project" value="UniProtKB-KW"/>
</dbReference>
<reference evidence="6" key="1">
    <citation type="submission" date="2025-08" db="UniProtKB">
        <authorList>
            <consortium name="Ensembl"/>
        </authorList>
    </citation>
    <scope>IDENTIFICATION</scope>
</reference>
<dbReference type="InterPro" id="IPR039809">
    <property type="entry name" value="Chemokine_b/g/d"/>
</dbReference>
<dbReference type="PANTHER" id="PTHR12015">
    <property type="entry name" value="SMALL INDUCIBLE CYTOKINE A"/>
    <property type="match status" value="1"/>
</dbReference>
<dbReference type="STRING" id="1841481.ENSSLDP00000033333"/>
<dbReference type="GO" id="GO:0008009">
    <property type="term" value="F:chemokine activity"/>
    <property type="evidence" value="ECO:0007669"/>
    <property type="project" value="InterPro"/>
</dbReference>
<dbReference type="SUPFAM" id="SSF54117">
    <property type="entry name" value="Interleukin 8-like chemokines"/>
    <property type="match status" value="1"/>
</dbReference>
<dbReference type="GO" id="GO:0006955">
    <property type="term" value="P:immune response"/>
    <property type="evidence" value="ECO:0007669"/>
    <property type="project" value="InterPro"/>
</dbReference>
<keyword evidence="4" id="KW-0964">Secreted</keyword>
<keyword evidence="4" id="KW-0145">Chemotaxis</keyword>
<keyword evidence="3" id="KW-1015">Disulfide bond</keyword>